<keyword evidence="3" id="KW-1185">Reference proteome</keyword>
<keyword evidence="1" id="KW-0472">Membrane</keyword>
<dbReference type="Proteomes" id="UP001596237">
    <property type="component" value="Unassembled WGS sequence"/>
</dbReference>
<keyword evidence="1" id="KW-1133">Transmembrane helix</keyword>
<dbReference type="EMBL" id="JBHSTT010000045">
    <property type="protein sequence ID" value="MFC6390541.1"/>
    <property type="molecule type" value="Genomic_DNA"/>
</dbReference>
<evidence type="ECO:0008006" key="4">
    <source>
        <dbReference type="Google" id="ProtNLM"/>
    </source>
</evidence>
<keyword evidence="1" id="KW-0812">Transmembrane</keyword>
<sequence length="77" mass="8126">MAGVLTLGGAVMSLLWTHVLTLWQAQDVPLASAVIFGVLIGPTQVASFFVEISLKVRHHPLRTLTAAMGLVAVGSRC</sequence>
<accession>A0ABW1WPR7</accession>
<proteinExistence type="predicted"/>
<name>A0ABW1WPR7_9HYPH</name>
<organism evidence="2 3">
    <name type="scientific">Methylorubrum zatmanii</name>
    <dbReference type="NCBI Taxonomy" id="29429"/>
    <lineage>
        <taxon>Bacteria</taxon>
        <taxon>Pseudomonadati</taxon>
        <taxon>Pseudomonadota</taxon>
        <taxon>Alphaproteobacteria</taxon>
        <taxon>Hyphomicrobiales</taxon>
        <taxon>Methylobacteriaceae</taxon>
        <taxon>Methylorubrum</taxon>
    </lineage>
</organism>
<feature type="transmembrane region" description="Helical" evidence="1">
    <location>
        <begin position="31"/>
        <end position="54"/>
    </location>
</feature>
<evidence type="ECO:0000313" key="2">
    <source>
        <dbReference type="EMBL" id="MFC6390541.1"/>
    </source>
</evidence>
<dbReference type="RefSeq" id="WP_003600358.1">
    <property type="nucleotide sequence ID" value="NZ_JBHSTT010000045.1"/>
</dbReference>
<protein>
    <recommendedName>
        <fullName evidence="4">EamA domain-containing protein</fullName>
    </recommendedName>
</protein>
<reference evidence="3" key="1">
    <citation type="journal article" date="2019" name="Int. J. Syst. Evol. Microbiol.">
        <title>The Global Catalogue of Microorganisms (GCM) 10K type strain sequencing project: providing services to taxonomists for standard genome sequencing and annotation.</title>
        <authorList>
            <consortium name="The Broad Institute Genomics Platform"/>
            <consortium name="The Broad Institute Genome Sequencing Center for Infectious Disease"/>
            <person name="Wu L."/>
            <person name="Ma J."/>
        </authorList>
    </citation>
    <scope>NUCLEOTIDE SEQUENCE [LARGE SCALE GENOMIC DNA]</scope>
    <source>
        <strain evidence="3">CCUG 36916</strain>
    </source>
</reference>
<comment type="caution">
    <text evidence="2">The sequence shown here is derived from an EMBL/GenBank/DDBJ whole genome shotgun (WGS) entry which is preliminary data.</text>
</comment>
<dbReference type="GeneID" id="72993143"/>
<evidence type="ECO:0000313" key="3">
    <source>
        <dbReference type="Proteomes" id="UP001596237"/>
    </source>
</evidence>
<gene>
    <name evidence="2" type="ORF">ACFQDP_14530</name>
</gene>
<evidence type="ECO:0000256" key="1">
    <source>
        <dbReference type="SAM" id="Phobius"/>
    </source>
</evidence>